<reference evidence="4" key="1">
    <citation type="submission" date="2022-09" db="EMBL/GenBank/DDBJ databases">
        <title>Tahibacter sp. nov., isolated from a fresh water.</title>
        <authorList>
            <person name="Baek J.H."/>
            <person name="Lee J.K."/>
            <person name="Kim J.M."/>
            <person name="Jeon C.O."/>
        </authorList>
    </citation>
    <scope>NUCLEOTIDE SEQUENCE</scope>
    <source>
        <strain evidence="4">W38</strain>
    </source>
</reference>
<feature type="transmembrane region" description="Helical" evidence="2">
    <location>
        <begin position="105"/>
        <end position="123"/>
    </location>
</feature>
<keyword evidence="3" id="KW-0732">Signal</keyword>
<dbReference type="Proteomes" id="UP001064632">
    <property type="component" value="Chromosome"/>
</dbReference>
<accession>A0ABY6BK87</accession>
<protein>
    <recommendedName>
        <fullName evidence="6">MYXO-CTERM domain-containing protein</fullName>
    </recommendedName>
</protein>
<feature type="compositionally biased region" description="Low complexity" evidence="1">
    <location>
        <begin position="82"/>
        <end position="95"/>
    </location>
</feature>
<sequence>MKIHAVLLVALTSVTAVDAHAASSELSNNTSAKWGEQANADPSSVSNAVRETPAAAAEQAGYRDRTPEERQPEPKPTVARQPLTPALAAAVATAADPEKAPERPWGMITAIAVGVLLLWRWFFR</sequence>
<evidence type="ECO:0000256" key="3">
    <source>
        <dbReference type="SAM" id="SignalP"/>
    </source>
</evidence>
<evidence type="ECO:0000313" key="4">
    <source>
        <dbReference type="EMBL" id="UXI70275.1"/>
    </source>
</evidence>
<keyword evidence="2" id="KW-0812">Transmembrane</keyword>
<gene>
    <name evidence="4" type="ORF">N4264_11760</name>
</gene>
<evidence type="ECO:0000256" key="2">
    <source>
        <dbReference type="SAM" id="Phobius"/>
    </source>
</evidence>
<keyword evidence="2" id="KW-0472">Membrane</keyword>
<feature type="signal peptide" evidence="3">
    <location>
        <begin position="1"/>
        <end position="21"/>
    </location>
</feature>
<proteinExistence type="predicted"/>
<keyword evidence="5" id="KW-1185">Reference proteome</keyword>
<evidence type="ECO:0000256" key="1">
    <source>
        <dbReference type="SAM" id="MobiDB-lite"/>
    </source>
</evidence>
<dbReference type="EMBL" id="CP104694">
    <property type="protein sequence ID" value="UXI70275.1"/>
    <property type="molecule type" value="Genomic_DNA"/>
</dbReference>
<feature type="region of interest" description="Disordered" evidence="1">
    <location>
        <begin position="21"/>
        <end position="100"/>
    </location>
</feature>
<organism evidence="4 5">
    <name type="scientific">Tahibacter amnicola</name>
    <dbReference type="NCBI Taxonomy" id="2976241"/>
    <lineage>
        <taxon>Bacteria</taxon>
        <taxon>Pseudomonadati</taxon>
        <taxon>Pseudomonadota</taxon>
        <taxon>Gammaproteobacteria</taxon>
        <taxon>Lysobacterales</taxon>
        <taxon>Rhodanobacteraceae</taxon>
        <taxon>Tahibacter</taxon>
    </lineage>
</organism>
<keyword evidence="2" id="KW-1133">Transmembrane helix</keyword>
<evidence type="ECO:0008006" key="6">
    <source>
        <dbReference type="Google" id="ProtNLM"/>
    </source>
</evidence>
<feature type="chain" id="PRO_5045228943" description="MYXO-CTERM domain-containing protein" evidence="3">
    <location>
        <begin position="22"/>
        <end position="124"/>
    </location>
</feature>
<feature type="compositionally biased region" description="Polar residues" evidence="1">
    <location>
        <begin position="40"/>
        <end position="49"/>
    </location>
</feature>
<evidence type="ECO:0000313" key="5">
    <source>
        <dbReference type="Proteomes" id="UP001064632"/>
    </source>
</evidence>
<feature type="compositionally biased region" description="Basic and acidic residues" evidence="1">
    <location>
        <begin position="61"/>
        <end position="73"/>
    </location>
</feature>
<dbReference type="RefSeq" id="WP_261697226.1">
    <property type="nucleotide sequence ID" value="NZ_CP104694.1"/>
</dbReference>
<name>A0ABY6BK87_9GAMM</name>